<accession>A0A401NQM0</accession>
<protein>
    <recommendedName>
        <fullName evidence="2">RIIa domain-containing protein</fullName>
    </recommendedName>
</protein>
<evidence type="ECO:0000259" key="2">
    <source>
        <dbReference type="SMART" id="SM00394"/>
    </source>
</evidence>
<comment type="caution">
    <text evidence="3">The sequence shown here is derived from an EMBL/GenBank/DDBJ whole genome shotgun (WGS) entry which is preliminary data.</text>
</comment>
<keyword evidence="4" id="KW-1185">Reference proteome</keyword>
<dbReference type="SMART" id="SM00394">
    <property type="entry name" value="RIIa"/>
    <property type="match status" value="1"/>
</dbReference>
<name>A0A401NQM0_SCYTO</name>
<feature type="compositionally biased region" description="Basic and acidic residues" evidence="1">
    <location>
        <begin position="503"/>
        <end position="525"/>
    </location>
</feature>
<dbReference type="Pfam" id="PF00612">
    <property type="entry name" value="IQ"/>
    <property type="match status" value="1"/>
</dbReference>
<dbReference type="EMBL" id="BFAA01000018">
    <property type="protein sequence ID" value="GCB63170.1"/>
    <property type="molecule type" value="Genomic_DNA"/>
</dbReference>
<dbReference type="InterPro" id="IPR047579">
    <property type="entry name" value="DD_CABYR_SP17"/>
</dbReference>
<dbReference type="AlphaFoldDB" id="A0A401NQM0"/>
<dbReference type="SUPFAM" id="SSF47391">
    <property type="entry name" value="Dimerization-anchoring domain of cAMP-dependent PK regulatory subunit"/>
    <property type="match status" value="1"/>
</dbReference>
<dbReference type="STRING" id="75743.A0A401NQM0"/>
<evidence type="ECO:0000313" key="3">
    <source>
        <dbReference type="EMBL" id="GCB63170.1"/>
    </source>
</evidence>
<dbReference type="GO" id="GO:0005516">
    <property type="term" value="F:calmodulin binding"/>
    <property type="evidence" value="ECO:0007669"/>
    <property type="project" value="TreeGrafter"/>
</dbReference>
<dbReference type="PANTHER" id="PTHR10699:SF11">
    <property type="entry name" value="IGLOO, ISOFORM A"/>
    <property type="match status" value="1"/>
</dbReference>
<dbReference type="CDD" id="cd23767">
    <property type="entry name" value="IQCD"/>
    <property type="match status" value="1"/>
</dbReference>
<dbReference type="OrthoDB" id="252964at2759"/>
<feature type="region of interest" description="Disordered" evidence="1">
    <location>
        <begin position="455"/>
        <end position="543"/>
    </location>
</feature>
<sequence length="543" mass="59370">MAVPFSNTTLRIPHGFGNLLEGLSREVLRHQPQDIITFAAIYFEDLLEKREVSGVDAAEWGGQLEDRFYNNHIFKEIRTKIPDVEPKPPETIDTVFQEKDIPVASKLEGLGAQRKCIKVPKDFSFMSKETISMILEDSFLKASKNLQSSAVYDSTNLTPQESETGPQEEPSAQIVEVAADEDHNKAILPLMIEAPPDDVPSEPKDPLMIEAAPEEDATPQMIEAEADEHPSDDTTAQIIEGTTKEVPITETTPTAGEMEQAELPEELPGMEMRKESKIEEHAAVVIQSTYRAYSARKKIKEEPPDPTEADDALFAVEYPVTDGSEYNSGEELTFAEDENVSFLETAGVSHEECKSRLEGNASTDKLDTAQVNVCATELSCDPGKVHFTADIDICGEELQQDTNKGSKSEADMTTEAAGDNICGTELDQKDLIEPTSVGTVNVDICATELEGFVAEEETGNEIKEGTEIDVEPSDEPGDEVTKEALPHGGVSGAVESTQDQLDESPKGTRDIEEKSKLMVDDKDNDNPPTTENPDAEGDSSMLE</sequence>
<dbReference type="Pfam" id="PF02197">
    <property type="entry name" value="RIIa"/>
    <property type="match status" value="1"/>
</dbReference>
<dbReference type="InterPro" id="IPR003117">
    <property type="entry name" value="cAMP_dep_PK_reg_su_I/II_a/b"/>
</dbReference>
<evidence type="ECO:0000256" key="1">
    <source>
        <dbReference type="SAM" id="MobiDB-lite"/>
    </source>
</evidence>
<dbReference type="PROSITE" id="PS50096">
    <property type="entry name" value="IQ"/>
    <property type="match status" value="1"/>
</dbReference>
<dbReference type="SMART" id="SM00015">
    <property type="entry name" value="IQ"/>
    <property type="match status" value="1"/>
</dbReference>
<feature type="compositionally biased region" description="Acidic residues" evidence="1">
    <location>
        <begin position="467"/>
        <end position="478"/>
    </location>
</feature>
<dbReference type="Gene3D" id="1.20.890.10">
    <property type="entry name" value="cAMP-dependent protein kinase regulatory subunit, dimerization-anchoring domain"/>
    <property type="match status" value="1"/>
</dbReference>
<gene>
    <name evidence="3" type="ORF">scyTo_0000120</name>
</gene>
<organism evidence="3 4">
    <name type="scientific">Scyliorhinus torazame</name>
    <name type="common">Cloudy catshark</name>
    <name type="synonym">Catulus torazame</name>
    <dbReference type="NCBI Taxonomy" id="75743"/>
    <lineage>
        <taxon>Eukaryota</taxon>
        <taxon>Metazoa</taxon>
        <taxon>Chordata</taxon>
        <taxon>Craniata</taxon>
        <taxon>Vertebrata</taxon>
        <taxon>Chondrichthyes</taxon>
        <taxon>Elasmobranchii</taxon>
        <taxon>Galeomorphii</taxon>
        <taxon>Galeoidea</taxon>
        <taxon>Carcharhiniformes</taxon>
        <taxon>Scyliorhinidae</taxon>
        <taxon>Scyliorhinus</taxon>
    </lineage>
</organism>
<dbReference type="PANTHER" id="PTHR10699">
    <property type="entry name" value="NEUROMODULIN"/>
    <property type="match status" value="1"/>
</dbReference>
<evidence type="ECO:0000313" key="4">
    <source>
        <dbReference type="Proteomes" id="UP000288216"/>
    </source>
</evidence>
<reference evidence="3 4" key="1">
    <citation type="journal article" date="2018" name="Nat. Ecol. Evol.">
        <title>Shark genomes provide insights into elasmobranch evolution and the origin of vertebrates.</title>
        <authorList>
            <person name="Hara Y"/>
            <person name="Yamaguchi K"/>
            <person name="Onimaru K"/>
            <person name="Kadota M"/>
            <person name="Koyanagi M"/>
            <person name="Keeley SD"/>
            <person name="Tatsumi K"/>
            <person name="Tanaka K"/>
            <person name="Motone F"/>
            <person name="Kageyama Y"/>
            <person name="Nozu R"/>
            <person name="Adachi N"/>
            <person name="Nishimura O"/>
            <person name="Nakagawa R"/>
            <person name="Tanegashima C"/>
            <person name="Kiyatake I"/>
            <person name="Matsumoto R"/>
            <person name="Murakumo K"/>
            <person name="Nishida K"/>
            <person name="Terakita A"/>
            <person name="Kuratani S"/>
            <person name="Sato K"/>
            <person name="Hyodo S Kuraku.S."/>
        </authorList>
    </citation>
    <scope>NUCLEOTIDE SEQUENCE [LARGE SCALE GENOMIC DNA]</scope>
</reference>
<proteinExistence type="predicted"/>
<dbReference type="OMA" id="CIKVPKD"/>
<feature type="domain" description="RIIa" evidence="2">
    <location>
        <begin position="14"/>
        <end position="51"/>
    </location>
</feature>
<dbReference type="CDD" id="cd12100">
    <property type="entry name" value="DD_CABYR_SP17"/>
    <property type="match status" value="1"/>
</dbReference>
<dbReference type="InterPro" id="IPR000048">
    <property type="entry name" value="IQ_motif_EF-hand-BS"/>
</dbReference>
<dbReference type="Proteomes" id="UP000288216">
    <property type="component" value="Unassembled WGS sequence"/>
</dbReference>